<dbReference type="InterPro" id="IPR007969">
    <property type="entry name" value="DUF732"/>
</dbReference>
<evidence type="ECO:0000256" key="2">
    <source>
        <dbReference type="SAM" id="Phobius"/>
    </source>
</evidence>
<reference evidence="4 5" key="1">
    <citation type="submission" date="2019-07" db="EMBL/GenBank/DDBJ databases">
        <title>New Mycobacterium species.</title>
        <authorList>
            <person name="Tortoli E."/>
            <person name="Ghielmetti G."/>
            <person name="Friedel U."/>
            <person name="Trovato A."/>
        </authorList>
    </citation>
    <scope>NUCLEOTIDE SEQUENCE [LARGE SCALE GENOMIC DNA]</scope>
    <source>
        <strain evidence="4 5">16-83</strain>
    </source>
</reference>
<evidence type="ECO:0000259" key="3">
    <source>
        <dbReference type="Pfam" id="PF05305"/>
    </source>
</evidence>
<dbReference type="Proteomes" id="UP000320513">
    <property type="component" value="Unassembled WGS sequence"/>
</dbReference>
<dbReference type="OrthoDB" id="4729390at2"/>
<dbReference type="Pfam" id="PF05305">
    <property type="entry name" value="DUF732"/>
    <property type="match status" value="1"/>
</dbReference>
<evidence type="ECO:0000313" key="5">
    <source>
        <dbReference type="Proteomes" id="UP000320513"/>
    </source>
</evidence>
<comment type="caution">
    <text evidence="4">The sequence shown here is derived from an EMBL/GenBank/DDBJ whole genome shotgun (WGS) entry which is preliminary data.</text>
</comment>
<feature type="region of interest" description="Disordered" evidence="1">
    <location>
        <begin position="1"/>
        <end position="55"/>
    </location>
</feature>
<proteinExistence type="predicted"/>
<feature type="domain" description="DUF732" evidence="3">
    <location>
        <begin position="123"/>
        <end position="193"/>
    </location>
</feature>
<feature type="transmembrane region" description="Helical" evidence="2">
    <location>
        <begin position="63"/>
        <end position="84"/>
    </location>
</feature>
<sequence length="201" mass="20550">MAVMPEPVPAAGEPAPDGGETVATPASAGPDPVEPAWSREDGEGNAGRPPADRQSWQATWRKAGVLLFGGLVVAGAIVLAFWLLSPSDSPTPAKTGAPPAASSSVVSSSASAAPSSIASTPEQDQKYVRDLNDRGISFANPQAAIYNGKMVCRNIGQGMTVPQVVTEFRASNPALGADADTYVALSVHAYCPQHDNLVNGG</sequence>
<evidence type="ECO:0000313" key="4">
    <source>
        <dbReference type="EMBL" id="TVS84726.1"/>
    </source>
</evidence>
<accession>A0A557XGG8</accession>
<keyword evidence="2" id="KW-0472">Membrane</keyword>
<dbReference type="EMBL" id="VMQU01000113">
    <property type="protein sequence ID" value="TVS84726.1"/>
    <property type="molecule type" value="Genomic_DNA"/>
</dbReference>
<protein>
    <submittedName>
        <fullName evidence="4">DUF732 domain-containing protein</fullName>
    </submittedName>
</protein>
<name>A0A557XGG8_9MYCO</name>
<keyword evidence="5" id="KW-1185">Reference proteome</keyword>
<evidence type="ECO:0000256" key="1">
    <source>
        <dbReference type="SAM" id="MobiDB-lite"/>
    </source>
</evidence>
<keyword evidence="2" id="KW-1133">Transmembrane helix</keyword>
<dbReference type="AlphaFoldDB" id="A0A557XGG8"/>
<keyword evidence="2" id="KW-0812">Transmembrane</keyword>
<feature type="compositionally biased region" description="Low complexity" evidence="1">
    <location>
        <begin position="9"/>
        <end position="20"/>
    </location>
</feature>
<gene>
    <name evidence="4" type="ORF">FPZ47_21270</name>
</gene>
<organism evidence="4 5">
    <name type="scientific">Mycobacterium helveticum</name>
    <dbReference type="NCBI Taxonomy" id="2592811"/>
    <lineage>
        <taxon>Bacteria</taxon>
        <taxon>Bacillati</taxon>
        <taxon>Actinomycetota</taxon>
        <taxon>Actinomycetes</taxon>
        <taxon>Mycobacteriales</taxon>
        <taxon>Mycobacteriaceae</taxon>
        <taxon>Mycobacterium</taxon>
    </lineage>
</organism>